<dbReference type="RefSeq" id="WP_277579126.1">
    <property type="nucleotide sequence ID" value="NZ_JANRMI010000004.1"/>
</dbReference>
<evidence type="ECO:0000259" key="2">
    <source>
        <dbReference type="Pfam" id="PF09835"/>
    </source>
</evidence>
<accession>A0ABT6DP00</accession>
<reference evidence="3" key="1">
    <citation type="submission" date="2022-08" db="EMBL/GenBank/DDBJ databases">
        <title>Novel Bdellovibrio Species Isolated from Svalbard: Designation Bdellovibrio svalbardensis.</title>
        <authorList>
            <person name="Mitchell R.J."/>
            <person name="Choi S.Y."/>
        </authorList>
    </citation>
    <scope>NUCLEOTIDE SEQUENCE</scope>
    <source>
        <strain evidence="3">PAP01</strain>
    </source>
</reference>
<proteinExistence type="predicted"/>
<keyword evidence="1" id="KW-0472">Membrane</keyword>
<keyword evidence="1" id="KW-0812">Transmembrane</keyword>
<dbReference type="PANTHER" id="PTHR35102">
    <property type="entry name" value="E3 UBIQUITIN-PROTEIN LIGASE"/>
    <property type="match status" value="1"/>
</dbReference>
<dbReference type="EMBL" id="JANRMI010000004">
    <property type="protein sequence ID" value="MDG0817654.1"/>
    <property type="molecule type" value="Genomic_DNA"/>
</dbReference>
<feature type="transmembrane region" description="Helical" evidence="1">
    <location>
        <begin position="120"/>
        <end position="142"/>
    </location>
</feature>
<feature type="transmembrane region" description="Helical" evidence="1">
    <location>
        <begin position="64"/>
        <end position="85"/>
    </location>
</feature>
<name>A0ABT6DP00_9BACT</name>
<comment type="caution">
    <text evidence="3">The sequence shown here is derived from an EMBL/GenBank/DDBJ whole genome shotgun (WGS) entry which is preliminary data.</text>
</comment>
<dbReference type="Pfam" id="PF09835">
    <property type="entry name" value="DUF2062"/>
    <property type="match status" value="1"/>
</dbReference>
<keyword evidence="1" id="KW-1133">Transmembrane helix</keyword>
<organism evidence="3 4">
    <name type="scientific">Bdellovibrio svalbardensis</name>
    <dbReference type="NCBI Taxonomy" id="2972972"/>
    <lineage>
        <taxon>Bacteria</taxon>
        <taxon>Pseudomonadati</taxon>
        <taxon>Bdellovibrionota</taxon>
        <taxon>Bdellovibrionia</taxon>
        <taxon>Bdellovibrionales</taxon>
        <taxon>Pseudobdellovibrionaceae</taxon>
        <taxon>Bdellovibrio</taxon>
    </lineage>
</organism>
<evidence type="ECO:0000256" key="1">
    <source>
        <dbReference type="SAM" id="Phobius"/>
    </source>
</evidence>
<gene>
    <name evidence="3" type="ORF">NWE73_14835</name>
</gene>
<evidence type="ECO:0000313" key="3">
    <source>
        <dbReference type="EMBL" id="MDG0817654.1"/>
    </source>
</evidence>
<dbReference type="Proteomes" id="UP001152321">
    <property type="component" value="Unassembled WGS sequence"/>
</dbReference>
<protein>
    <submittedName>
        <fullName evidence="3">DUF2062 domain-containing protein</fullName>
    </submittedName>
</protein>
<feature type="domain" description="DUF2062" evidence="2">
    <location>
        <begin position="3"/>
        <end position="147"/>
    </location>
</feature>
<keyword evidence="4" id="KW-1185">Reference proteome</keyword>
<feature type="transmembrane region" description="Helical" evidence="1">
    <location>
        <begin position="22"/>
        <end position="52"/>
    </location>
</feature>
<dbReference type="PANTHER" id="PTHR35102:SF1">
    <property type="entry name" value="E3 UBIQUITIN-PROTEIN LIGASE"/>
    <property type="match status" value="1"/>
</dbReference>
<sequence>MLRRAREFVGYQLRQGATPEGLALTCAMGFLIALFPVLGATTVLCLGAGYLMKLNQPTLQAVNYVLAPVQLLMIPVYIKAGAWVFQVPAVSVNPKTIIAEFMDDPGKFLSDYGFASLQSIVAWALLTPLVAFVVYRVLLMIFRSAKRIRG</sequence>
<evidence type="ECO:0000313" key="4">
    <source>
        <dbReference type="Proteomes" id="UP001152321"/>
    </source>
</evidence>
<dbReference type="InterPro" id="IPR018639">
    <property type="entry name" value="DUF2062"/>
</dbReference>